<accession>H2EB92</accession>
<proteinExistence type="predicted"/>
<evidence type="ECO:0000313" key="1">
    <source>
        <dbReference type="EMBL" id="AEX61665.1"/>
    </source>
</evidence>
<protein>
    <submittedName>
        <fullName evidence="1">Putative leucine-rich repeat protein</fullName>
    </submittedName>
</protein>
<organism evidence="1">
    <name type="scientific">Megavirus courdo7</name>
    <dbReference type="NCBI Taxonomy" id="1128135"/>
    <lineage>
        <taxon>Viruses</taxon>
        <taxon>Varidnaviria</taxon>
        <taxon>Bamfordvirae</taxon>
        <taxon>Nucleocytoviricota</taxon>
        <taxon>Megaviricetes</taxon>
        <taxon>Imitervirales</taxon>
        <taxon>Mimiviridae</taxon>
        <taxon>Megamimivirinae</taxon>
        <taxon>Megavirus</taxon>
    </lineage>
</organism>
<sequence>MSNPNTLFLNYYNFYNLLFYCKKYQDKLFWDKMEYHQVCY</sequence>
<dbReference type="EMBL" id="JN885991">
    <property type="protein sequence ID" value="AEX61665.1"/>
    <property type="molecule type" value="Genomic_DNA"/>
</dbReference>
<gene>
    <name evidence="1" type="ORF">c7_R602</name>
</gene>
<name>H2EB92_9VIRU</name>
<reference evidence="1" key="1">
    <citation type="submission" date="2011-10" db="EMBL/GenBank/DDBJ databases">
        <title>Provirophages and transpovirons: unique mobilome of giant viruses.</title>
        <authorList>
            <person name="Desnues C."/>
            <person name="LaScola B."/>
            <person name="Yutin N."/>
            <person name="Fournous G."/>
            <person name="Koonin E."/>
            <person name="Raoult D."/>
        </authorList>
    </citation>
    <scope>NUCLEOTIDE SEQUENCE</scope>
    <source>
        <strain evidence="1">Mv13-c7</strain>
    </source>
</reference>